<dbReference type="SUPFAM" id="SSF53474">
    <property type="entry name" value="alpha/beta-Hydrolases"/>
    <property type="match status" value="1"/>
</dbReference>
<reference evidence="5" key="1">
    <citation type="journal article" date="2019" name="Int. J. Syst. Evol. Microbiol.">
        <title>The Global Catalogue of Microorganisms (GCM) 10K type strain sequencing project: providing services to taxonomists for standard genome sequencing and annotation.</title>
        <authorList>
            <consortium name="The Broad Institute Genomics Platform"/>
            <consortium name="The Broad Institute Genome Sequencing Center for Infectious Disease"/>
            <person name="Wu L."/>
            <person name="Ma J."/>
        </authorList>
    </citation>
    <scope>NUCLEOTIDE SEQUENCE [LARGE SCALE GENOMIC DNA]</scope>
    <source>
        <strain evidence="5">CGMCC 4.7641</strain>
    </source>
</reference>
<evidence type="ECO:0000259" key="3">
    <source>
        <dbReference type="Pfam" id="PF00326"/>
    </source>
</evidence>
<name>A0ABW5H3R6_9PSEU</name>
<dbReference type="InterPro" id="IPR011659">
    <property type="entry name" value="WD40"/>
</dbReference>
<evidence type="ECO:0000256" key="2">
    <source>
        <dbReference type="ARBA" id="ARBA00022825"/>
    </source>
</evidence>
<dbReference type="Pfam" id="PF00326">
    <property type="entry name" value="Peptidase_S9"/>
    <property type="match status" value="1"/>
</dbReference>
<dbReference type="InterPro" id="IPR029058">
    <property type="entry name" value="AB_hydrolase_fold"/>
</dbReference>
<dbReference type="Pfam" id="PF07676">
    <property type="entry name" value="PD40"/>
    <property type="match status" value="1"/>
</dbReference>
<dbReference type="InterPro" id="IPR001375">
    <property type="entry name" value="Peptidase_S9_cat"/>
</dbReference>
<keyword evidence="5" id="KW-1185">Reference proteome</keyword>
<comment type="caution">
    <text evidence="4">The sequence shown here is derived from an EMBL/GenBank/DDBJ whole genome shotgun (WGS) entry which is preliminary data.</text>
</comment>
<dbReference type="RefSeq" id="WP_378302043.1">
    <property type="nucleotide sequence ID" value="NZ_JBHUKS010000005.1"/>
</dbReference>
<dbReference type="SUPFAM" id="SSF82171">
    <property type="entry name" value="DPP6 N-terminal domain-like"/>
    <property type="match status" value="1"/>
</dbReference>
<dbReference type="PANTHER" id="PTHR42776">
    <property type="entry name" value="SERINE PEPTIDASE S9 FAMILY MEMBER"/>
    <property type="match status" value="1"/>
</dbReference>
<evidence type="ECO:0000256" key="1">
    <source>
        <dbReference type="ARBA" id="ARBA00022801"/>
    </source>
</evidence>
<sequence length="665" mass="70822">MTGLPDPGARDIRGTAEFERVAQFYRRWHEPAFGEVSGAASPSAAPDGRAIAFAGEVRADLEGRPRFRLCVADGSGIRRLTGADTADERNPQYSPDGRTIAFTSDRETSGVQQLMLADAASGQVRAAPAVDGTVEYLQWSPDGARILLGVAGLGADLAGGEGSGGVVRGEREELPGWIPETDSGVSGEDWRSVWLYDVAGRTVERLPLAGRNVWESAWCGPDAVLAVTSPSPGEGAWYTADLRRVELSGVDEVVYEPDRQLGWPAASPSGRRRAVVRACSSDRWVVAGDVVLLAEGRTAKVETAGVDVTQLQWLDESRLAFLGVRGLETVAGVYDADREETTELWSGATTCGDRYPVASFLPDGSAAVVHSGYSVPPELAWLRDGKVETVASLRHAGSDYVGETAGEVEPVEWTAPDGTGIQGLLCTPEGEGPFPLVVNVHGGPVWGWRNQWMLGGTYVRLLVSRGYAVLHPNPRGSSGRGQEFAEAVFGDPGGADTFDYLSGIDALVARGIADPKRIGVTGASYGGYMSAWLITQDERFAAAAPIAPVTDWHSQHFTSNIPFFDELLLADGPHGTSGRYRDRSPVTHAGRVRTPTLLIAGAEDRCTPPGQAVEFHNGLQLAGVPSVCVVYPGEGHGIRSFPAVADQGARLLDWFDRHLSLPEAS</sequence>
<keyword evidence="2" id="KW-0720">Serine protease</keyword>
<keyword evidence="1" id="KW-0378">Hydrolase</keyword>
<dbReference type="Proteomes" id="UP001597483">
    <property type="component" value="Unassembled WGS sequence"/>
</dbReference>
<feature type="domain" description="Peptidase S9 prolyl oligopeptidase catalytic" evidence="3">
    <location>
        <begin position="459"/>
        <end position="659"/>
    </location>
</feature>
<evidence type="ECO:0000313" key="5">
    <source>
        <dbReference type="Proteomes" id="UP001597483"/>
    </source>
</evidence>
<dbReference type="EMBL" id="JBHUKS010000005">
    <property type="protein sequence ID" value="MFD2467374.1"/>
    <property type="molecule type" value="Genomic_DNA"/>
</dbReference>
<organism evidence="4 5">
    <name type="scientific">Amycolatopsis silviterrae</name>
    <dbReference type="NCBI Taxonomy" id="1656914"/>
    <lineage>
        <taxon>Bacteria</taxon>
        <taxon>Bacillati</taxon>
        <taxon>Actinomycetota</taxon>
        <taxon>Actinomycetes</taxon>
        <taxon>Pseudonocardiales</taxon>
        <taxon>Pseudonocardiaceae</taxon>
        <taxon>Amycolatopsis</taxon>
    </lineage>
</organism>
<evidence type="ECO:0000313" key="4">
    <source>
        <dbReference type="EMBL" id="MFD2467374.1"/>
    </source>
</evidence>
<protein>
    <submittedName>
        <fullName evidence="4">S9 family peptidase</fullName>
    </submittedName>
</protein>
<dbReference type="Gene3D" id="2.120.10.30">
    <property type="entry name" value="TolB, C-terminal domain"/>
    <property type="match status" value="2"/>
</dbReference>
<dbReference type="InterPro" id="IPR011042">
    <property type="entry name" value="6-blade_b-propeller_TolB-like"/>
</dbReference>
<dbReference type="Gene3D" id="3.40.50.1820">
    <property type="entry name" value="alpha/beta hydrolase"/>
    <property type="match status" value="1"/>
</dbReference>
<proteinExistence type="predicted"/>
<dbReference type="PANTHER" id="PTHR42776:SF27">
    <property type="entry name" value="DIPEPTIDYL PEPTIDASE FAMILY MEMBER 6"/>
    <property type="match status" value="1"/>
</dbReference>
<keyword evidence="2" id="KW-0645">Protease</keyword>
<accession>A0ABW5H3R6</accession>
<gene>
    <name evidence="4" type="ORF">ACFSVL_08230</name>
</gene>